<dbReference type="PANTHER" id="PTHR37943">
    <property type="entry name" value="PROTEIN VES"/>
    <property type="match status" value="1"/>
</dbReference>
<dbReference type="PANTHER" id="PTHR37943:SF1">
    <property type="entry name" value="PROTEIN VES"/>
    <property type="match status" value="1"/>
</dbReference>
<dbReference type="CDD" id="cd20293">
    <property type="entry name" value="cupin_HutD_N"/>
    <property type="match status" value="1"/>
</dbReference>
<dbReference type="InterPro" id="IPR010282">
    <property type="entry name" value="Uncharacterised_HutD/Ves"/>
</dbReference>
<dbReference type="AlphaFoldDB" id="A0A4D7BED8"/>
<dbReference type="SUPFAM" id="SSF51182">
    <property type="entry name" value="RmlC-like cupins"/>
    <property type="match status" value="1"/>
</dbReference>
<dbReference type="InterPro" id="IPR011051">
    <property type="entry name" value="RmlC_Cupin_sf"/>
</dbReference>
<reference evidence="1 2" key="1">
    <citation type="submission" date="2019-04" db="EMBL/GenBank/DDBJ databases">
        <title>Phreatobacter aquaticus sp. nov.</title>
        <authorList>
            <person name="Choi A."/>
        </authorList>
    </citation>
    <scope>NUCLEOTIDE SEQUENCE [LARGE SCALE GENOMIC DNA]</scope>
    <source>
        <strain evidence="1 2">KCTC 52518</strain>
    </source>
</reference>
<gene>
    <name evidence="1" type="ORF">E8M01_27635</name>
</gene>
<protein>
    <submittedName>
        <fullName evidence="1">HutD family protein</fullName>
    </submittedName>
</protein>
<accession>A0A4D7BED8</accession>
<keyword evidence="2" id="KW-1185">Reference proteome</keyword>
<dbReference type="KEGG" id="pstg:E8M01_27635"/>
<dbReference type="OrthoDB" id="9800082at2"/>
<dbReference type="Gene3D" id="2.60.120.10">
    <property type="entry name" value="Jelly Rolls"/>
    <property type="match status" value="1"/>
</dbReference>
<sequence>MNIIRAGDYRRMAWKNGAGETTEIVVSPAGASLDSFDWRVSMARVALAGPFSVFPGIDRTLCILTGRGIDLTIAGQGTRRLDRDSDPLRFSADVAAAADLRDGAIEDLNVMTRRGRFDHSLRRIRTERPTGLSRTGEVMLVLIRGAGAVLKSGAAEIEALDGDTGVFEAPGEAAAEVRPSGLLDLYVIDIRRV</sequence>
<dbReference type="EMBL" id="CP039690">
    <property type="protein sequence ID" value="QCI67666.1"/>
    <property type="molecule type" value="Genomic_DNA"/>
</dbReference>
<proteinExistence type="predicted"/>
<dbReference type="Pfam" id="PF05962">
    <property type="entry name" value="HutD"/>
    <property type="match status" value="1"/>
</dbReference>
<dbReference type="InterPro" id="IPR014710">
    <property type="entry name" value="RmlC-like_jellyroll"/>
</dbReference>
<organism evidence="1 2">
    <name type="scientific">Phreatobacter stygius</name>
    <dbReference type="NCBI Taxonomy" id="1940610"/>
    <lineage>
        <taxon>Bacteria</taxon>
        <taxon>Pseudomonadati</taxon>
        <taxon>Pseudomonadota</taxon>
        <taxon>Alphaproteobacteria</taxon>
        <taxon>Hyphomicrobiales</taxon>
        <taxon>Phreatobacteraceae</taxon>
        <taxon>Phreatobacter</taxon>
    </lineage>
</organism>
<dbReference type="Proteomes" id="UP000298781">
    <property type="component" value="Chromosome"/>
</dbReference>
<evidence type="ECO:0000313" key="2">
    <source>
        <dbReference type="Proteomes" id="UP000298781"/>
    </source>
</evidence>
<name>A0A4D7BED8_9HYPH</name>
<dbReference type="RefSeq" id="WP_136963095.1">
    <property type="nucleotide sequence ID" value="NZ_CP039690.1"/>
</dbReference>
<evidence type="ECO:0000313" key="1">
    <source>
        <dbReference type="EMBL" id="QCI67666.1"/>
    </source>
</evidence>